<name>A0ABQ1WBX8_9FLAO</name>
<evidence type="ECO:0000313" key="2">
    <source>
        <dbReference type="Proteomes" id="UP000605733"/>
    </source>
</evidence>
<dbReference type="Proteomes" id="UP000605733">
    <property type="component" value="Unassembled WGS sequence"/>
</dbReference>
<accession>A0ABQ1WBX8</accession>
<reference evidence="2" key="1">
    <citation type="journal article" date="2019" name="Int. J. Syst. Evol. Microbiol.">
        <title>The Global Catalogue of Microorganisms (GCM) 10K type strain sequencing project: providing services to taxonomists for standard genome sequencing and annotation.</title>
        <authorList>
            <consortium name="The Broad Institute Genomics Platform"/>
            <consortium name="The Broad Institute Genome Sequencing Center for Infectious Disease"/>
            <person name="Wu L."/>
            <person name="Ma J."/>
        </authorList>
    </citation>
    <scope>NUCLEOTIDE SEQUENCE [LARGE SCALE GENOMIC DNA]</scope>
    <source>
        <strain evidence="2">CGMCC 1.15422</strain>
    </source>
</reference>
<gene>
    <name evidence="1" type="ORF">GCM10011532_03040</name>
</gene>
<dbReference type="EMBL" id="BMIX01000001">
    <property type="protein sequence ID" value="GGG23303.1"/>
    <property type="molecule type" value="Genomic_DNA"/>
</dbReference>
<protein>
    <submittedName>
        <fullName evidence="1">Uncharacterized protein</fullName>
    </submittedName>
</protein>
<sequence>MQITFQQGGMREFENTGIYPEYLLFNLPDTRQSWRVKVKGKPQKGVLKSKGKVLYEYSFNGHRCKFRKVNEDGSLFDWKEPDCMIIEMRD</sequence>
<evidence type="ECO:0000313" key="1">
    <source>
        <dbReference type="EMBL" id="GGG23303.1"/>
    </source>
</evidence>
<comment type="caution">
    <text evidence="1">The sequence shown here is derived from an EMBL/GenBank/DDBJ whole genome shotgun (WGS) entry which is preliminary data.</text>
</comment>
<organism evidence="1 2">
    <name type="scientific">Christiangramia forsetii</name>
    <dbReference type="NCBI Taxonomy" id="411153"/>
    <lineage>
        <taxon>Bacteria</taxon>
        <taxon>Pseudomonadati</taxon>
        <taxon>Bacteroidota</taxon>
        <taxon>Flavobacteriia</taxon>
        <taxon>Flavobacteriales</taxon>
        <taxon>Flavobacteriaceae</taxon>
        <taxon>Christiangramia</taxon>
    </lineage>
</organism>
<proteinExistence type="predicted"/>
<keyword evidence="2" id="KW-1185">Reference proteome</keyword>